<organism evidence="1 2">
    <name type="scientific">Pseudomonas taeanensis MS-3</name>
    <dbReference type="NCBI Taxonomy" id="1395571"/>
    <lineage>
        <taxon>Bacteria</taxon>
        <taxon>Pseudomonadati</taxon>
        <taxon>Pseudomonadota</taxon>
        <taxon>Gammaproteobacteria</taxon>
        <taxon>Pseudomonadales</taxon>
        <taxon>Pseudomonadaceae</taxon>
        <taxon>Pseudomonas</taxon>
    </lineage>
</organism>
<evidence type="ECO:0000313" key="1">
    <source>
        <dbReference type="EMBL" id="KFX71575.1"/>
    </source>
</evidence>
<comment type="caution">
    <text evidence="1">The sequence shown here is derived from an EMBL/GenBank/DDBJ whole genome shotgun (WGS) entry which is preliminary data.</text>
</comment>
<accession>A0A0A1YNV1</accession>
<dbReference type="RefSeq" id="WP_025164421.1">
    <property type="nucleotide sequence ID" value="NZ_AWSQ01000001.1"/>
</dbReference>
<evidence type="ECO:0000313" key="2">
    <source>
        <dbReference type="Proteomes" id="UP000030063"/>
    </source>
</evidence>
<dbReference type="Gene3D" id="3.30.310.50">
    <property type="entry name" value="Alpha-D-phosphohexomutase, C-terminal domain"/>
    <property type="match status" value="1"/>
</dbReference>
<reference evidence="1 2" key="1">
    <citation type="journal article" date="2014" name="Genome Announc.">
        <title>Draft Genome Sequence of Petroleum Oil-Degrading Marine Bacterium Pseudomonas taeanensis Strain MS-3, Isolated from a Crude Oil-Contaminated Seashore.</title>
        <authorList>
            <person name="Lee S.Y."/>
            <person name="Kim S.H."/>
            <person name="Lee D.G."/>
            <person name="Shin S."/>
            <person name="Yun S.H."/>
            <person name="Choi C.W."/>
            <person name="Chung Y.H."/>
            <person name="Choi J.S."/>
            <person name="Kahng H.Y."/>
            <person name="Kim S.I."/>
        </authorList>
    </citation>
    <scope>NUCLEOTIDE SEQUENCE [LARGE SCALE GENOMIC DNA]</scope>
    <source>
        <strain evidence="1 2">MS-3</strain>
    </source>
</reference>
<dbReference type="OrthoDB" id="9806511at2"/>
<dbReference type="AlphaFoldDB" id="A0A0A1YNV1"/>
<dbReference type="Pfam" id="PF09981">
    <property type="entry name" value="DUF2218"/>
    <property type="match status" value="1"/>
</dbReference>
<dbReference type="EMBL" id="AWSQ01000001">
    <property type="protein sequence ID" value="KFX71575.1"/>
    <property type="molecule type" value="Genomic_DNA"/>
</dbReference>
<gene>
    <name evidence="1" type="ORF">TMS3_0106525</name>
</gene>
<protein>
    <submittedName>
        <fullName evidence="1">2,4-dihydroxyhept-2-ene-1,7-dioic acid aldolase</fullName>
    </submittedName>
</protein>
<dbReference type="STRING" id="1395571.TMS3_0106525"/>
<keyword evidence="2" id="KW-1185">Reference proteome</keyword>
<sequence>MTLTANAFVPTATPARYIGRLCKHFAHKIPVTFDEQQGRIEFAFGLSLLHAEPTGLRLSVESANRDDLDKLKQVVANHFERFAWQEALTLDWQ</sequence>
<dbReference type="InterPro" id="IPR014543">
    <property type="entry name" value="UCP028291"/>
</dbReference>
<name>A0A0A1YNV1_9PSED</name>
<dbReference type="Proteomes" id="UP000030063">
    <property type="component" value="Unassembled WGS sequence"/>
</dbReference>
<dbReference type="PIRSF" id="PIRSF028291">
    <property type="entry name" value="UCP028291"/>
    <property type="match status" value="1"/>
</dbReference>
<proteinExistence type="predicted"/>
<dbReference type="eggNOG" id="COG3553">
    <property type="taxonomic scope" value="Bacteria"/>
</dbReference>